<proteinExistence type="predicted"/>
<feature type="region of interest" description="Disordered" evidence="10">
    <location>
        <begin position="276"/>
        <end position="299"/>
    </location>
</feature>
<evidence type="ECO:0000259" key="11">
    <source>
        <dbReference type="PROSITE" id="PS50119"/>
    </source>
</evidence>
<sequence>MNLLGTCAPFYCPFQEVSQKSRGKKEKREMKIQCDACNKDEALLFCTADDAALCEACDHRVHRANILASKHHRFPLLHPSNDHFPLCDICQERRAFLFCQQDRAILCRDCDLPIHAVNELTQKHDRFLLTGIKLSCVSALNAASSSSEASFAFNSDPNSQPLFEKTANASAPVSHSPSLAESSMSNVPVAAASADGGDPTDTVSEYLIETIPGWNLEEFLDSSSAPFGFYKLQSDDGDWVFPFLDDLVELETSRDSLASVPLFCTEVSWEIELNERNGGGNEKARGGGGGGGRWSRRDDGFTVPEICVWSRRYRSS</sequence>
<dbReference type="PANTHER" id="PTHR31832:SF92">
    <property type="entry name" value="B BOX-TYPE DOMAIN-CONTAINING PROTEIN"/>
    <property type="match status" value="1"/>
</dbReference>
<dbReference type="PANTHER" id="PTHR31832">
    <property type="entry name" value="B-BOX ZINC FINGER PROTEIN 22"/>
    <property type="match status" value="1"/>
</dbReference>
<dbReference type="Gene3D" id="3.30.160.60">
    <property type="entry name" value="Classic Zinc Finger"/>
    <property type="match status" value="1"/>
</dbReference>
<dbReference type="Pfam" id="PF00643">
    <property type="entry name" value="zf-B_box"/>
    <property type="match status" value="2"/>
</dbReference>
<dbReference type="GO" id="GO:0006355">
    <property type="term" value="P:regulation of DNA-templated transcription"/>
    <property type="evidence" value="ECO:0007669"/>
    <property type="project" value="TreeGrafter"/>
</dbReference>
<evidence type="ECO:0000256" key="3">
    <source>
        <dbReference type="ARBA" id="ARBA00022737"/>
    </source>
</evidence>
<evidence type="ECO:0000256" key="1">
    <source>
        <dbReference type="ARBA" id="ARBA00004123"/>
    </source>
</evidence>
<organism evidence="12 13">
    <name type="scientific">Momordica charantia</name>
    <name type="common">Bitter gourd</name>
    <name type="synonym">Balsam pear</name>
    <dbReference type="NCBI Taxonomy" id="3673"/>
    <lineage>
        <taxon>Eukaryota</taxon>
        <taxon>Viridiplantae</taxon>
        <taxon>Streptophyta</taxon>
        <taxon>Embryophyta</taxon>
        <taxon>Tracheophyta</taxon>
        <taxon>Spermatophyta</taxon>
        <taxon>Magnoliopsida</taxon>
        <taxon>eudicotyledons</taxon>
        <taxon>Gunneridae</taxon>
        <taxon>Pentapetalae</taxon>
        <taxon>rosids</taxon>
        <taxon>fabids</taxon>
        <taxon>Cucurbitales</taxon>
        <taxon>Cucurbitaceae</taxon>
        <taxon>Momordiceae</taxon>
        <taxon>Momordica</taxon>
    </lineage>
</organism>
<dbReference type="Proteomes" id="UP000504603">
    <property type="component" value="Unplaced"/>
</dbReference>
<keyword evidence="4 9" id="KW-0863">Zinc-finger</keyword>
<evidence type="ECO:0000313" key="14">
    <source>
        <dbReference type="RefSeq" id="XP_022136156.1"/>
    </source>
</evidence>
<evidence type="ECO:0000256" key="7">
    <source>
        <dbReference type="ARBA" id="ARBA00023163"/>
    </source>
</evidence>
<evidence type="ECO:0000256" key="4">
    <source>
        <dbReference type="ARBA" id="ARBA00022771"/>
    </source>
</evidence>
<keyword evidence="6" id="KW-0805">Transcription regulation</keyword>
<dbReference type="GO" id="GO:0008270">
    <property type="term" value="F:zinc ion binding"/>
    <property type="evidence" value="ECO:0007669"/>
    <property type="project" value="UniProtKB-KW"/>
</dbReference>
<protein>
    <submittedName>
        <fullName evidence="13 14">B-box zinc finger protein 20-like</fullName>
    </submittedName>
</protein>
<feature type="domain" description="B box-type" evidence="11">
    <location>
        <begin position="82"/>
        <end position="129"/>
    </location>
</feature>
<dbReference type="PROSITE" id="PS50119">
    <property type="entry name" value="ZF_BBOX"/>
    <property type="match status" value="2"/>
</dbReference>
<evidence type="ECO:0000313" key="12">
    <source>
        <dbReference type="Proteomes" id="UP000504603"/>
    </source>
</evidence>
<keyword evidence="5" id="KW-0862">Zinc</keyword>
<evidence type="ECO:0000256" key="6">
    <source>
        <dbReference type="ARBA" id="ARBA00023015"/>
    </source>
</evidence>
<feature type="domain" description="B box-type" evidence="11">
    <location>
        <begin position="29"/>
        <end position="76"/>
    </location>
</feature>
<keyword evidence="2" id="KW-0479">Metal-binding</keyword>
<keyword evidence="12" id="KW-1185">Reference proteome</keyword>
<dbReference type="GeneID" id="111007828"/>
<comment type="subcellular location">
    <subcellularLocation>
        <location evidence="1">Nucleus</location>
    </subcellularLocation>
</comment>
<dbReference type="KEGG" id="mcha:111007828"/>
<evidence type="ECO:0000313" key="13">
    <source>
        <dbReference type="RefSeq" id="XP_022136078.1"/>
    </source>
</evidence>
<evidence type="ECO:0000256" key="10">
    <source>
        <dbReference type="SAM" id="MobiDB-lite"/>
    </source>
</evidence>
<accession>A0A6J1C6M2</accession>
<name>A0A6J1C6M2_MOMCH</name>
<dbReference type="GO" id="GO:0005634">
    <property type="term" value="C:nucleus"/>
    <property type="evidence" value="ECO:0007669"/>
    <property type="project" value="UniProtKB-SubCell"/>
</dbReference>
<dbReference type="AlphaFoldDB" id="A0A6J1C6M2"/>
<dbReference type="GO" id="GO:0000976">
    <property type="term" value="F:transcription cis-regulatory region binding"/>
    <property type="evidence" value="ECO:0007669"/>
    <property type="project" value="UniProtKB-ARBA"/>
</dbReference>
<keyword evidence="7" id="KW-0804">Transcription</keyword>
<keyword evidence="3" id="KW-0677">Repeat</keyword>
<dbReference type="CDD" id="cd19821">
    <property type="entry name" value="Bbox1_BBX-like"/>
    <property type="match status" value="2"/>
</dbReference>
<evidence type="ECO:0000256" key="9">
    <source>
        <dbReference type="PROSITE-ProRule" id="PRU00024"/>
    </source>
</evidence>
<evidence type="ECO:0000256" key="2">
    <source>
        <dbReference type="ARBA" id="ARBA00022723"/>
    </source>
</evidence>
<dbReference type="FunFam" id="3.30.160.60:FF:000856">
    <property type="entry name" value="B-box zinc finger protein 21"/>
    <property type="match status" value="1"/>
</dbReference>
<dbReference type="InterPro" id="IPR051979">
    <property type="entry name" value="B-box_zinc_finger"/>
</dbReference>
<evidence type="ECO:0000256" key="5">
    <source>
        <dbReference type="ARBA" id="ARBA00022833"/>
    </source>
</evidence>
<dbReference type="InterPro" id="IPR049808">
    <property type="entry name" value="CONSTANS-like_Bbox1"/>
</dbReference>
<dbReference type="GO" id="GO:0009640">
    <property type="term" value="P:photomorphogenesis"/>
    <property type="evidence" value="ECO:0007669"/>
    <property type="project" value="TreeGrafter"/>
</dbReference>
<dbReference type="InterPro" id="IPR000315">
    <property type="entry name" value="Znf_B-box"/>
</dbReference>
<feature type="compositionally biased region" description="Gly residues" evidence="10">
    <location>
        <begin position="277"/>
        <end position="293"/>
    </location>
</feature>
<dbReference type="RefSeq" id="XP_022136156.1">
    <property type="nucleotide sequence ID" value="XM_022280464.1"/>
</dbReference>
<keyword evidence="8" id="KW-0539">Nucleus</keyword>
<dbReference type="SMART" id="SM00336">
    <property type="entry name" value="BBOX"/>
    <property type="match status" value="2"/>
</dbReference>
<reference evidence="13 14" key="1">
    <citation type="submission" date="2025-04" db="UniProtKB">
        <authorList>
            <consortium name="RefSeq"/>
        </authorList>
    </citation>
    <scope>IDENTIFICATION</scope>
    <source>
        <strain evidence="13 14">OHB3-1</strain>
    </source>
</reference>
<dbReference type="OrthoDB" id="153872at2759"/>
<evidence type="ECO:0000256" key="8">
    <source>
        <dbReference type="ARBA" id="ARBA00023242"/>
    </source>
</evidence>
<dbReference type="RefSeq" id="XP_022136078.1">
    <property type="nucleotide sequence ID" value="XM_022280386.1"/>
</dbReference>
<gene>
    <name evidence="13 14" type="primary">LOC111007828</name>
</gene>